<dbReference type="PROSITE" id="PS51318">
    <property type="entry name" value="TAT"/>
    <property type="match status" value="1"/>
</dbReference>
<evidence type="ECO:0000313" key="1">
    <source>
        <dbReference type="EMBL" id="WSD21218.1"/>
    </source>
</evidence>
<name>A0ABZ1HV89_STRPH</name>
<gene>
    <name evidence="1" type="ORF">OHB35_52760</name>
</gene>
<accession>A0ABZ1HV89</accession>
<proteinExistence type="predicted"/>
<protein>
    <submittedName>
        <fullName evidence="1">Twin-arginine translocation signal domain-containing protein</fullName>
    </submittedName>
</protein>
<evidence type="ECO:0000313" key="2">
    <source>
        <dbReference type="Proteomes" id="UP001340816"/>
    </source>
</evidence>
<dbReference type="Proteomes" id="UP001340816">
    <property type="component" value="Chromosome"/>
</dbReference>
<dbReference type="NCBIfam" id="TIGR01409">
    <property type="entry name" value="TAT_signal_seq"/>
    <property type="match status" value="1"/>
</dbReference>
<keyword evidence="2" id="KW-1185">Reference proteome</keyword>
<organism evidence="1 2">
    <name type="scientific">Streptomyces phaeochromogenes</name>
    <dbReference type="NCBI Taxonomy" id="1923"/>
    <lineage>
        <taxon>Bacteria</taxon>
        <taxon>Bacillati</taxon>
        <taxon>Actinomycetota</taxon>
        <taxon>Actinomycetes</taxon>
        <taxon>Kitasatosporales</taxon>
        <taxon>Streptomycetaceae</taxon>
        <taxon>Streptomyces</taxon>
        <taxon>Streptomyces phaeochromogenes group</taxon>
    </lineage>
</organism>
<dbReference type="RefSeq" id="WP_326762756.1">
    <property type="nucleotide sequence ID" value="NZ_CP109135.1"/>
</dbReference>
<sequence>MSERGMASAESDRRGFLRGTAAAVAAAGTGVLFSGSAYAVQAYSQTGKIASGKIPLPPVGTNIPCSMYAANVPLKLNALGALTLDFKGGINLHVRSSNTDGLTLEVVEFRVEADTSPSTPNSGTVFVLKRSNASLAPLSTVTADGQAFLRIPLTVATVDKATEQETVIASSDPAKYATLSAQNTKAFPPVNQHYGLREPVAFYAPGGSAEQGSEVLGGLEGFDVIVNHAQ</sequence>
<reference evidence="1 2" key="1">
    <citation type="submission" date="2022-10" db="EMBL/GenBank/DDBJ databases">
        <title>The complete genomes of actinobacterial strains from the NBC collection.</title>
        <authorList>
            <person name="Joergensen T.S."/>
            <person name="Alvarez Arevalo M."/>
            <person name="Sterndorff E.B."/>
            <person name="Faurdal D."/>
            <person name="Vuksanovic O."/>
            <person name="Mourched A.-S."/>
            <person name="Charusanti P."/>
            <person name="Shaw S."/>
            <person name="Blin K."/>
            <person name="Weber T."/>
        </authorList>
    </citation>
    <scope>NUCLEOTIDE SEQUENCE [LARGE SCALE GENOMIC DNA]</scope>
    <source>
        <strain evidence="1 2">NBC 01752</strain>
    </source>
</reference>
<dbReference type="InterPro" id="IPR006311">
    <property type="entry name" value="TAT_signal"/>
</dbReference>
<dbReference type="InterPro" id="IPR019546">
    <property type="entry name" value="TAT_signal_bac_arc"/>
</dbReference>
<dbReference type="EMBL" id="CP109135">
    <property type="protein sequence ID" value="WSD21218.1"/>
    <property type="molecule type" value="Genomic_DNA"/>
</dbReference>